<dbReference type="InterPro" id="IPR021137">
    <property type="entry name" value="Ribosomal_bL35-like"/>
</dbReference>
<dbReference type="PRINTS" id="PR00064">
    <property type="entry name" value="RIBOSOMALL35"/>
</dbReference>
<evidence type="ECO:0000313" key="7">
    <source>
        <dbReference type="EMBL" id="HGK63607.1"/>
    </source>
</evidence>
<dbReference type="SUPFAM" id="SSF143034">
    <property type="entry name" value="L35p-like"/>
    <property type="match status" value="1"/>
</dbReference>
<dbReference type="InterPro" id="IPR037229">
    <property type="entry name" value="Ribosomal_bL35_sf"/>
</dbReference>
<dbReference type="AlphaFoldDB" id="A0A7V3ZUU6"/>
<dbReference type="HAMAP" id="MF_00514">
    <property type="entry name" value="Ribosomal_bL35"/>
    <property type="match status" value="1"/>
</dbReference>
<evidence type="ECO:0000256" key="2">
    <source>
        <dbReference type="ARBA" id="ARBA00022980"/>
    </source>
</evidence>
<protein>
    <recommendedName>
        <fullName evidence="4 5">Large ribosomal subunit protein bL35</fullName>
    </recommendedName>
</protein>
<organism evidence="7">
    <name type="scientific">candidate division WOR-3 bacterium</name>
    <dbReference type="NCBI Taxonomy" id="2052148"/>
    <lineage>
        <taxon>Bacteria</taxon>
        <taxon>Bacteria division WOR-3</taxon>
    </lineage>
</organism>
<dbReference type="InterPro" id="IPR018265">
    <property type="entry name" value="Ribosomal_bL35_CS"/>
</dbReference>
<name>A0A7V3ZUU6_UNCW3</name>
<proteinExistence type="inferred from homology"/>
<keyword evidence="3 5" id="KW-0687">Ribonucleoprotein</keyword>
<dbReference type="PROSITE" id="PS00936">
    <property type="entry name" value="RIBOSOMAL_L35"/>
    <property type="match status" value="1"/>
</dbReference>
<dbReference type="GO" id="GO:0015934">
    <property type="term" value="C:large ribosomal subunit"/>
    <property type="evidence" value="ECO:0007669"/>
    <property type="project" value="TreeGrafter"/>
</dbReference>
<evidence type="ECO:0000256" key="4">
    <source>
        <dbReference type="ARBA" id="ARBA00071664"/>
    </source>
</evidence>
<comment type="caution">
    <text evidence="7">The sequence shown here is derived from an EMBL/GenBank/DDBJ whole genome shotgun (WGS) entry which is preliminary data.</text>
</comment>
<evidence type="ECO:0000256" key="5">
    <source>
        <dbReference type="HAMAP-Rule" id="MF_00514"/>
    </source>
</evidence>
<dbReference type="NCBIfam" id="TIGR00001">
    <property type="entry name" value="rpmI_bact"/>
    <property type="match status" value="1"/>
</dbReference>
<evidence type="ECO:0000256" key="3">
    <source>
        <dbReference type="ARBA" id="ARBA00023274"/>
    </source>
</evidence>
<dbReference type="Gene3D" id="4.10.410.60">
    <property type="match status" value="1"/>
</dbReference>
<keyword evidence="2 5" id="KW-0689">Ribosomal protein</keyword>
<dbReference type="PANTHER" id="PTHR33343:SF1">
    <property type="entry name" value="LARGE RIBOSOMAL SUBUNIT PROTEIN BL35M"/>
    <property type="match status" value="1"/>
</dbReference>
<dbReference type="GO" id="GO:0003735">
    <property type="term" value="F:structural constituent of ribosome"/>
    <property type="evidence" value="ECO:0007669"/>
    <property type="project" value="InterPro"/>
</dbReference>
<evidence type="ECO:0000256" key="1">
    <source>
        <dbReference type="ARBA" id="ARBA00006598"/>
    </source>
</evidence>
<reference evidence="7" key="1">
    <citation type="journal article" date="2020" name="mSystems">
        <title>Genome- and Community-Level Interaction Insights into Carbon Utilization and Element Cycling Functions of Hydrothermarchaeota in Hydrothermal Sediment.</title>
        <authorList>
            <person name="Zhou Z."/>
            <person name="Liu Y."/>
            <person name="Xu W."/>
            <person name="Pan J."/>
            <person name="Luo Z.H."/>
            <person name="Li M."/>
        </authorList>
    </citation>
    <scope>NUCLEOTIDE SEQUENCE [LARGE SCALE GENOMIC DNA]</scope>
    <source>
        <strain evidence="7">SpSt-697</strain>
    </source>
</reference>
<comment type="similarity">
    <text evidence="1 5 6">Belongs to the bacterial ribosomal protein bL35 family.</text>
</comment>
<dbReference type="EMBL" id="DTDR01000087">
    <property type="protein sequence ID" value="HGK63607.1"/>
    <property type="molecule type" value="Genomic_DNA"/>
</dbReference>
<dbReference type="InterPro" id="IPR001706">
    <property type="entry name" value="Ribosomal_bL35"/>
</dbReference>
<evidence type="ECO:0000256" key="6">
    <source>
        <dbReference type="RuleBase" id="RU000568"/>
    </source>
</evidence>
<dbReference type="PANTHER" id="PTHR33343">
    <property type="entry name" value="54S RIBOSOMAL PROTEIN BL35M"/>
    <property type="match status" value="1"/>
</dbReference>
<sequence>MALKTHKGLKKRIKVTAKGKILHWRAGKSHLLAKKSKKRKRRLSLKKEFSKKDVKRIKKLLPKI</sequence>
<dbReference type="FunFam" id="4.10.410.60:FF:000001">
    <property type="entry name" value="50S ribosomal protein L35"/>
    <property type="match status" value="1"/>
</dbReference>
<gene>
    <name evidence="5 7" type="primary">rpmI</name>
    <name evidence="7" type="ORF">ENU74_03330</name>
</gene>
<dbReference type="Pfam" id="PF01632">
    <property type="entry name" value="Ribosomal_L35p"/>
    <property type="match status" value="1"/>
</dbReference>
<accession>A0A7V3ZUU6</accession>
<dbReference type="GO" id="GO:0006412">
    <property type="term" value="P:translation"/>
    <property type="evidence" value="ECO:0007669"/>
    <property type="project" value="UniProtKB-UniRule"/>
</dbReference>